<comment type="caution">
    <text evidence="1">The sequence shown here is derived from an EMBL/GenBank/DDBJ whole genome shotgun (WGS) entry which is preliminary data.</text>
</comment>
<dbReference type="Proteomes" id="UP001148838">
    <property type="component" value="Unassembled WGS sequence"/>
</dbReference>
<sequence>MFTPLASPVTDCDDVTLLFVLLVRSGIDQANSRIILSTFKFSACDGNKLFTMWNQSSDDQVAIPKCNNISITILSPHNECGNVTDEDSCDENNPTIDNMPGSQLRAETEVTLNTQAEGMNDSDDESHNAHLNAIDLDRDRTRNLGHRRPALYQLANEVDFCYKIQTYRHLHHSVNISPFRHHSIAIPERQLVSYGGGWPRDEWGGLLETWVHSEPKAKAGNRISEDAARYATLLNTSSGDALTRRYFCLLASDNATSAFLDKEKPTLLKPTLR</sequence>
<name>A0ABQ8T0Z0_PERAM</name>
<evidence type="ECO:0000313" key="1">
    <source>
        <dbReference type="EMBL" id="KAJ4440142.1"/>
    </source>
</evidence>
<organism evidence="1 2">
    <name type="scientific">Periplaneta americana</name>
    <name type="common">American cockroach</name>
    <name type="synonym">Blatta americana</name>
    <dbReference type="NCBI Taxonomy" id="6978"/>
    <lineage>
        <taxon>Eukaryota</taxon>
        <taxon>Metazoa</taxon>
        <taxon>Ecdysozoa</taxon>
        <taxon>Arthropoda</taxon>
        <taxon>Hexapoda</taxon>
        <taxon>Insecta</taxon>
        <taxon>Pterygota</taxon>
        <taxon>Neoptera</taxon>
        <taxon>Polyneoptera</taxon>
        <taxon>Dictyoptera</taxon>
        <taxon>Blattodea</taxon>
        <taxon>Blattoidea</taxon>
        <taxon>Blattidae</taxon>
        <taxon>Blattinae</taxon>
        <taxon>Periplaneta</taxon>
    </lineage>
</organism>
<reference evidence="1 2" key="1">
    <citation type="journal article" date="2022" name="Allergy">
        <title>Genome assembly and annotation of Periplaneta americana reveal a comprehensive cockroach allergen profile.</title>
        <authorList>
            <person name="Wang L."/>
            <person name="Xiong Q."/>
            <person name="Saelim N."/>
            <person name="Wang L."/>
            <person name="Nong W."/>
            <person name="Wan A.T."/>
            <person name="Shi M."/>
            <person name="Liu X."/>
            <person name="Cao Q."/>
            <person name="Hui J.H.L."/>
            <person name="Sookrung N."/>
            <person name="Leung T.F."/>
            <person name="Tungtrongchitr A."/>
            <person name="Tsui S.K.W."/>
        </authorList>
    </citation>
    <scope>NUCLEOTIDE SEQUENCE [LARGE SCALE GENOMIC DNA]</scope>
    <source>
        <strain evidence="1">PWHHKU_190912</strain>
    </source>
</reference>
<protein>
    <submittedName>
        <fullName evidence="1">Uncharacterized protein</fullName>
    </submittedName>
</protein>
<proteinExistence type="predicted"/>
<dbReference type="EMBL" id="JAJSOF020000017">
    <property type="protein sequence ID" value="KAJ4440142.1"/>
    <property type="molecule type" value="Genomic_DNA"/>
</dbReference>
<gene>
    <name evidence="1" type="ORF">ANN_08280</name>
</gene>
<accession>A0ABQ8T0Z0</accession>
<keyword evidence="2" id="KW-1185">Reference proteome</keyword>
<evidence type="ECO:0000313" key="2">
    <source>
        <dbReference type="Proteomes" id="UP001148838"/>
    </source>
</evidence>